<organism evidence="2 3">
    <name type="scientific">Saguinus oedipus</name>
    <name type="common">Cotton-top tamarin</name>
    <name type="synonym">Oedipomidas oedipus</name>
    <dbReference type="NCBI Taxonomy" id="9490"/>
    <lineage>
        <taxon>Eukaryota</taxon>
        <taxon>Metazoa</taxon>
        <taxon>Chordata</taxon>
        <taxon>Craniata</taxon>
        <taxon>Vertebrata</taxon>
        <taxon>Euteleostomi</taxon>
        <taxon>Mammalia</taxon>
        <taxon>Eutheria</taxon>
        <taxon>Euarchontoglires</taxon>
        <taxon>Primates</taxon>
        <taxon>Haplorrhini</taxon>
        <taxon>Platyrrhini</taxon>
        <taxon>Cebidae</taxon>
        <taxon>Callitrichinae</taxon>
        <taxon>Saguinus</taxon>
    </lineage>
</organism>
<protein>
    <submittedName>
        <fullName evidence="2">Uncharacterized protein</fullName>
    </submittedName>
</protein>
<sequence>MIVTVIWDEGLILQEGTLLCVGEHWEVSRNQELLDPHMNNMSLAPKPQVIGQPSRSLCTSAPADHLQGDHHFWGSEMLGGPSLKVARNGQKHPKQEQQKSDPDVQQGPTY</sequence>
<comment type="caution">
    <text evidence="2">The sequence shown here is derived from an EMBL/GenBank/DDBJ whole genome shotgun (WGS) entry which is preliminary data.</text>
</comment>
<dbReference type="Proteomes" id="UP001266305">
    <property type="component" value="Unassembled WGS sequence"/>
</dbReference>
<feature type="compositionally biased region" description="Basic and acidic residues" evidence="1">
    <location>
        <begin position="93"/>
        <end position="102"/>
    </location>
</feature>
<proteinExistence type="predicted"/>
<name>A0ABQ9V7M7_SAGOE</name>
<reference evidence="2 3" key="1">
    <citation type="submission" date="2023-05" db="EMBL/GenBank/DDBJ databases">
        <title>B98-5 Cell Line De Novo Hybrid Assembly: An Optical Mapping Approach.</title>
        <authorList>
            <person name="Kananen K."/>
            <person name="Auerbach J.A."/>
            <person name="Kautto E."/>
            <person name="Blachly J.S."/>
        </authorList>
    </citation>
    <scope>NUCLEOTIDE SEQUENCE [LARGE SCALE GENOMIC DNA]</scope>
    <source>
        <strain evidence="2">B95-8</strain>
        <tissue evidence="2">Cell line</tissue>
    </source>
</reference>
<keyword evidence="3" id="KW-1185">Reference proteome</keyword>
<feature type="region of interest" description="Disordered" evidence="1">
    <location>
        <begin position="45"/>
        <end position="110"/>
    </location>
</feature>
<gene>
    <name evidence="2" type="ORF">P7K49_018263</name>
</gene>
<evidence type="ECO:0000313" key="2">
    <source>
        <dbReference type="EMBL" id="KAK2104407.1"/>
    </source>
</evidence>
<evidence type="ECO:0000256" key="1">
    <source>
        <dbReference type="SAM" id="MobiDB-lite"/>
    </source>
</evidence>
<accession>A0ABQ9V7M7</accession>
<evidence type="ECO:0000313" key="3">
    <source>
        <dbReference type="Proteomes" id="UP001266305"/>
    </source>
</evidence>
<dbReference type="EMBL" id="JASSZA010000008">
    <property type="protein sequence ID" value="KAK2104407.1"/>
    <property type="molecule type" value="Genomic_DNA"/>
</dbReference>